<feature type="signal peptide" evidence="3">
    <location>
        <begin position="1"/>
        <end position="22"/>
    </location>
</feature>
<evidence type="ECO:0008006" key="6">
    <source>
        <dbReference type="Google" id="ProtNLM"/>
    </source>
</evidence>
<sequence>MAMRWFVPFVAFVVAVPGVAHASDRPAPHAVGESLANGVVALALGLPAVLLLLGLYALKARRRSDRRPAPARPSRRWLRERATKELAELTAMLPPDPDAPGGDYATRAHEAATRLSDVVGPDPDGEADPMLDLVGVILLARQGMTVLAEGTERPRPPCYVNPLHPPATREREIGGRGPRPVCTECAEAPPAAFITLFLRTPDHRHHFAIPGRWQSTGFGTEGRDLPIEVLESLDSGGGPVPEEGVEGVEGSGP</sequence>
<feature type="region of interest" description="Disordered" evidence="1">
    <location>
        <begin position="232"/>
        <end position="253"/>
    </location>
</feature>
<keyword evidence="3" id="KW-0732">Signal</keyword>
<evidence type="ECO:0000256" key="2">
    <source>
        <dbReference type="SAM" id="Phobius"/>
    </source>
</evidence>
<dbReference type="Proteomes" id="UP000256661">
    <property type="component" value="Unassembled WGS sequence"/>
</dbReference>
<evidence type="ECO:0000256" key="1">
    <source>
        <dbReference type="SAM" id="MobiDB-lite"/>
    </source>
</evidence>
<accession>A0A3D9SLF8</accession>
<evidence type="ECO:0000313" key="5">
    <source>
        <dbReference type="Proteomes" id="UP000256661"/>
    </source>
</evidence>
<evidence type="ECO:0000256" key="3">
    <source>
        <dbReference type="SAM" id="SignalP"/>
    </source>
</evidence>
<evidence type="ECO:0000313" key="4">
    <source>
        <dbReference type="EMBL" id="REE96749.1"/>
    </source>
</evidence>
<feature type="chain" id="PRO_5017618943" description="Secreted protein" evidence="3">
    <location>
        <begin position="23"/>
        <end position="253"/>
    </location>
</feature>
<protein>
    <recommendedName>
        <fullName evidence="6">Secreted protein</fullName>
    </recommendedName>
</protein>
<gene>
    <name evidence="4" type="ORF">DFJ69_2196</name>
</gene>
<keyword evidence="2" id="KW-1133">Transmembrane helix</keyword>
<comment type="caution">
    <text evidence="4">The sequence shown here is derived from an EMBL/GenBank/DDBJ whole genome shotgun (WGS) entry which is preliminary data.</text>
</comment>
<dbReference type="AlphaFoldDB" id="A0A3D9SLF8"/>
<keyword evidence="5" id="KW-1185">Reference proteome</keyword>
<feature type="region of interest" description="Disordered" evidence="1">
    <location>
        <begin position="157"/>
        <end position="176"/>
    </location>
</feature>
<organism evidence="4 5">
    <name type="scientific">Thermomonospora umbrina</name>
    <dbReference type="NCBI Taxonomy" id="111806"/>
    <lineage>
        <taxon>Bacteria</taxon>
        <taxon>Bacillati</taxon>
        <taxon>Actinomycetota</taxon>
        <taxon>Actinomycetes</taxon>
        <taxon>Streptosporangiales</taxon>
        <taxon>Thermomonosporaceae</taxon>
        <taxon>Thermomonospora</taxon>
    </lineage>
</organism>
<name>A0A3D9SLF8_9ACTN</name>
<keyword evidence="2" id="KW-0472">Membrane</keyword>
<proteinExistence type="predicted"/>
<reference evidence="4 5" key="1">
    <citation type="submission" date="2018-08" db="EMBL/GenBank/DDBJ databases">
        <title>Sequencing the genomes of 1000 actinobacteria strains.</title>
        <authorList>
            <person name="Klenk H.-P."/>
        </authorList>
    </citation>
    <scope>NUCLEOTIDE SEQUENCE [LARGE SCALE GENOMIC DNA]</scope>
    <source>
        <strain evidence="4 5">DSM 43927</strain>
    </source>
</reference>
<feature type="transmembrane region" description="Helical" evidence="2">
    <location>
        <begin position="38"/>
        <end position="58"/>
    </location>
</feature>
<dbReference type="EMBL" id="QTTT01000001">
    <property type="protein sequence ID" value="REE96749.1"/>
    <property type="molecule type" value="Genomic_DNA"/>
</dbReference>
<keyword evidence="2" id="KW-0812">Transmembrane</keyword>